<dbReference type="InterPro" id="IPR008201">
    <property type="entry name" value="HepT-like"/>
</dbReference>
<dbReference type="GO" id="GO:0110001">
    <property type="term" value="C:toxin-antitoxin complex"/>
    <property type="evidence" value="ECO:0007669"/>
    <property type="project" value="InterPro"/>
</dbReference>
<dbReference type="EMBL" id="MHTL01000012">
    <property type="protein sequence ID" value="OHA60532.1"/>
    <property type="molecule type" value="Genomic_DNA"/>
</dbReference>
<protein>
    <recommendedName>
        <fullName evidence="7">DUF86 domain-containing protein</fullName>
    </recommendedName>
</protein>
<proteinExistence type="inferred from homology"/>
<dbReference type="Pfam" id="PF01934">
    <property type="entry name" value="HepT-like"/>
    <property type="match status" value="1"/>
</dbReference>
<dbReference type="GO" id="GO:0004540">
    <property type="term" value="F:RNA nuclease activity"/>
    <property type="evidence" value="ECO:0007669"/>
    <property type="project" value="InterPro"/>
</dbReference>
<evidence type="ECO:0000256" key="3">
    <source>
        <dbReference type="ARBA" id="ARBA00022801"/>
    </source>
</evidence>
<keyword evidence="2" id="KW-0540">Nuclease</keyword>
<organism evidence="5 6">
    <name type="scientific">Candidatus Vogelbacteria bacterium RIFOXYD1_FULL_51_18</name>
    <dbReference type="NCBI Taxonomy" id="1802440"/>
    <lineage>
        <taxon>Bacteria</taxon>
        <taxon>Candidatus Vogeliibacteriota</taxon>
    </lineage>
</organism>
<dbReference type="PANTHER" id="PTHR33397">
    <property type="entry name" value="UPF0331 PROTEIN YUTE"/>
    <property type="match status" value="1"/>
</dbReference>
<keyword evidence="3" id="KW-0378">Hydrolase</keyword>
<sequence length="141" mass="16076">MLDQTLTTNKINDIRNYLDELLPLLKKESREIIDESLVLHTVERLFQLIVDSAIDLNTHIISQSHLAVPADYQSTFIVLGENKILPMEFALEIAPSVGLRNLIVHKYGNVDMKRMVDDIKNNIGDYLQYLKLVSATVINID</sequence>
<dbReference type="PANTHER" id="PTHR33397:SF3">
    <property type="entry name" value="MRNA NUCLEASE HEPT"/>
    <property type="match status" value="1"/>
</dbReference>
<dbReference type="InterPro" id="IPR037038">
    <property type="entry name" value="HepT-like_sf"/>
</dbReference>
<comment type="caution">
    <text evidence="5">The sequence shown here is derived from an EMBL/GenBank/DDBJ whole genome shotgun (WGS) entry which is preliminary data.</text>
</comment>
<dbReference type="NCBIfam" id="NF047751">
    <property type="entry name" value="HepT_toxin"/>
    <property type="match status" value="1"/>
</dbReference>
<evidence type="ECO:0000313" key="6">
    <source>
        <dbReference type="Proteomes" id="UP000177090"/>
    </source>
</evidence>
<dbReference type="Proteomes" id="UP000177090">
    <property type="component" value="Unassembled WGS sequence"/>
</dbReference>
<dbReference type="AlphaFoldDB" id="A0A1G2QKL2"/>
<dbReference type="Gene3D" id="1.20.120.580">
    <property type="entry name" value="bsu32300-like"/>
    <property type="match status" value="1"/>
</dbReference>
<gene>
    <name evidence="5" type="ORF">A2569_02045</name>
</gene>
<evidence type="ECO:0000256" key="4">
    <source>
        <dbReference type="ARBA" id="ARBA00024207"/>
    </source>
</evidence>
<dbReference type="GO" id="GO:0016787">
    <property type="term" value="F:hydrolase activity"/>
    <property type="evidence" value="ECO:0007669"/>
    <property type="project" value="UniProtKB-KW"/>
</dbReference>
<dbReference type="STRING" id="1802440.A2569_02045"/>
<evidence type="ECO:0000313" key="5">
    <source>
        <dbReference type="EMBL" id="OHA60532.1"/>
    </source>
</evidence>
<comment type="similarity">
    <text evidence="4">Belongs to the HepT RNase toxin family.</text>
</comment>
<reference evidence="5 6" key="1">
    <citation type="journal article" date="2016" name="Nat. Commun.">
        <title>Thousands of microbial genomes shed light on interconnected biogeochemical processes in an aquifer system.</title>
        <authorList>
            <person name="Anantharaman K."/>
            <person name="Brown C.T."/>
            <person name="Hug L.A."/>
            <person name="Sharon I."/>
            <person name="Castelle C.J."/>
            <person name="Probst A.J."/>
            <person name="Thomas B.C."/>
            <person name="Singh A."/>
            <person name="Wilkins M.J."/>
            <person name="Karaoz U."/>
            <person name="Brodie E.L."/>
            <person name="Williams K.H."/>
            <person name="Hubbard S.S."/>
            <person name="Banfield J.F."/>
        </authorList>
    </citation>
    <scope>NUCLEOTIDE SEQUENCE [LARGE SCALE GENOMIC DNA]</scope>
</reference>
<accession>A0A1G2QKL2</accession>
<keyword evidence="1" id="KW-1277">Toxin-antitoxin system</keyword>
<dbReference type="InterPro" id="IPR052379">
    <property type="entry name" value="Type_VII_TA_RNase"/>
</dbReference>
<name>A0A1G2QKL2_9BACT</name>
<evidence type="ECO:0000256" key="1">
    <source>
        <dbReference type="ARBA" id="ARBA00022649"/>
    </source>
</evidence>
<evidence type="ECO:0008006" key="7">
    <source>
        <dbReference type="Google" id="ProtNLM"/>
    </source>
</evidence>
<evidence type="ECO:0000256" key="2">
    <source>
        <dbReference type="ARBA" id="ARBA00022722"/>
    </source>
</evidence>